<sequence length="245" mass="26375">MHRRSLLAALGASGAVLSGCLTSHGPDDGSDGGETNDTGSDDGPNGDGSDSRSTTTGYEACTAGPEVVPVSNLPPAAETEATTAIETDAYETDGDLILESLVDLESYHLIQGGSYYEATVERDDGETRLVLEPSLPTASHLEVENATDESVSLGVRVELGGETLLDREVSLDPGEERPLADADYRYGSYRADLETDKQAETLEWRVNESIWQPVIVVTPEEIRLRQDVAEIVYCDWDDEGRLKPV</sequence>
<evidence type="ECO:0000313" key="2">
    <source>
        <dbReference type="EMBL" id="THE64956.1"/>
    </source>
</evidence>
<dbReference type="EMBL" id="RBZW01000022">
    <property type="protein sequence ID" value="THE64956.1"/>
    <property type="molecule type" value="Genomic_DNA"/>
</dbReference>
<keyword evidence="3" id="KW-1185">Reference proteome</keyword>
<protein>
    <submittedName>
        <fullName evidence="2">Uncharacterized protein</fullName>
    </submittedName>
</protein>
<organism evidence="2 3">
    <name type="scientific">Salinadaptatus halalkaliphilus</name>
    <dbReference type="NCBI Taxonomy" id="2419781"/>
    <lineage>
        <taxon>Archaea</taxon>
        <taxon>Methanobacteriati</taxon>
        <taxon>Methanobacteriota</taxon>
        <taxon>Stenosarchaea group</taxon>
        <taxon>Halobacteria</taxon>
        <taxon>Halobacteriales</taxon>
        <taxon>Natrialbaceae</taxon>
        <taxon>Salinadaptatus</taxon>
    </lineage>
</organism>
<dbReference type="RefSeq" id="WP_141464578.1">
    <property type="nucleotide sequence ID" value="NZ_RBZW01000022.1"/>
</dbReference>
<dbReference type="OrthoDB" id="199891at2157"/>
<reference evidence="2 3" key="1">
    <citation type="submission" date="2018-10" db="EMBL/GenBank/DDBJ databases">
        <title>Natronolimnobius sp. XQ-INN 246 isolated from Inner Mongolia Autonomous Region of China.</title>
        <authorList>
            <person name="Xue Q."/>
        </authorList>
    </citation>
    <scope>NUCLEOTIDE SEQUENCE [LARGE SCALE GENOMIC DNA]</scope>
    <source>
        <strain evidence="2 3">XQ-INN 246</strain>
    </source>
</reference>
<dbReference type="PROSITE" id="PS51257">
    <property type="entry name" value="PROKAR_LIPOPROTEIN"/>
    <property type="match status" value="1"/>
</dbReference>
<feature type="compositionally biased region" description="Low complexity" evidence="1">
    <location>
        <begin position="41"/>
        <end position="53"/>
    </location>
</feature>
<evidence type="ECO:0000256" key="1">
    <source>
        <dbReference type="SAM" id="MobiDB-lite"/>
    </source>
</evidence>
<dbReference type="AlphaFoldDB" id="A0A4S3TLK4"/>
<evidence type="ECO:0000313" key="3">
    <source>
        <dbReference type="Proteomes" id="UP000318864"/>
    </source>
</evidence>
<dbReference type="Proteomes" id="UP000318864">
    <property type="component" value="Unassembled WGS sequence"/>
</dbReference>
<name>A0A4S3TLK4_9EURY</name>
<accession>A0A4S3TLK4</accession>
<feature type="region of interest" description="Disordered" evidence="1">
    <location>
        <begin position="18"/>
        <end position="74"/>
    </location>
</feature>
<gene>
    <name evidence="2" type="ORF">D8Y22_10105</name>
</gene>
<comment type="caution">
    <text evidence="2">The sequence shown here is derived from an EMBL/GenBank/DDBJ whole genome shotgun (WGS) entry which is preliminary data.</text>
</comment>
<proteinExistence type="predicted"/>